<evidence type="ECO:0000313" key="3">
    <source>
        <dbReference type="Proteomes" id="UP000593601"/>
    </source>
</evidence>
<feature type="signal peptide" evidence="1">
    <location>
        <begin position="1"/>
        <end position="26"/>
    </location>
</feature>
<feature type="chain" id="PRO_5032781508" evidence="1">
    <location>
        <begin position="27"/>
        <end position="423"/>
    </location>
</feature>
<dbReference type="RefSeq" id="WP_193735103.1">
    <property type="nucleotide sequence ID" value="NZ_CP063304.1"/>
</dbReference>
<dbReference type="KEGG" id="bliq:INP51_12110"/>
<keyword evidence="1" id="KW-0732">Signal</keyword>
<dbReference type="Gene3D" id="3.40.190.10">
    <property type="entry name" value="Periplasmic binding protein-like II"/>
    <property type="match status" value="2"/>
</dbReference>
<proteinExistence type="predicted"/>
<evidence type="ECO:0000256" key="1">
    <source>
        <dbReference type="SAM" id="SignalP"/>
    </source>
</evidence>
<dbReference type="PANTHER" id="PTHR43649:SF14">
    <property type="entry name" value="BLR3389 PROTEIN"/>
    <property type="match status" value="1"/>
</dbReference>
<accession>A0A7M2RFI8</accession>
<name>A0A7M2RFI8_9FIRM</name>
<gene>
    <name evidence="2" type="ORF">INP51_12110</name>
</gene>
<reference evidence="2 3" key="1">
    <citation type="submission" date="2020-10" db="EMBL/GenBank/DDBJ databases">
        <title>Blautia liquoris sp.nov., isolated from the mud in a fermentation cellar used for the production of Chinese strong-flavoured liquor.</title>
        <authorList>
            <person name="Lu L."/>
        </authorList>
    </citation>
    <scope>NUCLEOTIDE SEQUENCE [LARGE SCALE GENOMIC DNA]</scope>
    <source>
        <strain evidence="2 3">LZLJ-3</strain>
    </source>
</reference>
<organism evidence="2 3">
    <name type="scientific">Blautia liquoris</name>
    <dbReference type="NCBI Taxonomy" id="2779518"/>
    <lineage>
        <taxon>Bacteria</taxon>
        <taxon>Bacillati</taxon>
        <taxon>Bacillota</taxon>
        <taxon>Clostridia</taxon>
        <taxon>Lachnospirales</taxon>
        <taxon>Lachnospiraceae</taxon>
        <taxon>Blautia</taxon>
    </lineage>
</organism>
<dbReference type="Pfam" id="PF01547">
    <property type="entry name" value="SBP_bac_1"/>
    <property type="match status" value="1"/>
</dbReference>
<dbReference type="InterPro" id="IPR050490">
    <property type="entry name" value="Bact_solute-bd_prot1"/>
</dbReference>
<dbReference type="EMBL" id="CP063304">
    <property type="protein sequence ID" value="QOV18741.1"/>
    <property type="molecule type" value="Genomic_DNA"/>
</dbReference>
<keyword evidence="3" id="KW-1185">Reference proteome</keyword>
<dbReference type="SUPFAM" id="SSF53850">
    <property type="entry name" value="Periplasmic binding protein-like II"/>
    <property type="match status" value="1"/>
</dbReference>
<dbReference type="Proteomes" id="UP000593601">
    <property type="component" value="Chromosome"/>
</dbReference>
<dbReference type="AlphaFoldDB" id="A0A7M2RFI8"/>
<sequence length="423" mass="46829">MRSKKYVVSVLCAIFIFLMLCGGCQKNDKDDATAKGKEITYFYNASNEVERKITEEAIKRYEKKSGNTVKTTTMEGESYKTKIKTSVASNTLPDVFNYWTGEQFQTIVESGNVMDLSDLVNADTEYKQQFIDGAFDEVTVRDKVYGIPTSVTGQIMFFNKTLFEKAGISEVPSTIEELEEACDKLNDAGITPIICGSKDRWPLLGWFSYLAVRYGGVELYTDVTNGKSDTSFANPEFVRAGKKLNEISQKYFINGSMAIDSTAAPAQFTAGQAAIFIGGTWDIGTFASEDHALENIEFAPFPAAETDEDAVYGGIANCMAVGASSDKKEEAYDLIKEIMSVETETKKVEETGSLSCMKVDVDKDKMIPLAYDLTEYFNKRASGFFPYTDQALNPEQAERLLNAMTEIIASPDADVEEQLQAIK</sequence>
<dbReference type="PANTHER" id="PTHR43649">
    <property type="entry name" value="ARABINOSE-BINDING PROTEIN-RELATED"/>
    <property type="match status" value="1"/>
</dbReference>
<evidence type="ECO:0000313" key="2">
    <source>
        <dbReference type="EMBL" id="QOV18741.1"/>
    </source>
</evidence>
<dbReference type="InterPro" id="IPR006059">
    <property type="entry name" value="SBP"/>
</dbReference>
<protein>
    <submittedName>
        <fullName evidence="2">Extracellular solute-binding protein</fullName>
    </submittedName>
</protein>